<dbReference type="Proteomes" id="UP001628179">
    <property type="component" value="Unassembled WGS sequence"/>
</dbReference>
<feature type="domain" description="F-box" evidence="2">
    <location>
        <begin position="3"/>
        <end position="51"/>
    </location>
</feature>
<comment type="caution">
    <text evidence="3">The sequence shown here is derived from an EMBL/GenBank/DDBJ whole genome shotgun (WGS) entry which is preliminary data.</text>
</comment>
<reference evidence="3 4" key="1">
    <citation type="submission" date="2024-09" db="EMBL/GenBank/DDBJ databases">
        <title>Itraconazole resistance in Madurella fahalii resulting from another homologue of gene encoding cytochrome P450 14-alpha sterol demethylase (CYP51).</title>
        <authorList>
            <person name="Yoshioka I."/>
            <person name="Fahal A.H."/>
            <person name="Kaneko S."/>
            <person name="Yaguchi T."/>
        </authorList>
    </citation>
    <scope>NUCLEOTIDE SEQUENCE [LARGE SCALE GENOMIC DNA]</scope>
    <source>
        <strain evidence="3 4">IFM 68171</strain>
    </source>
</reference>
<evidence type="ECO:0000259" key="2">
    <source>
        <dbReference type="PROSITE" id="PS50181"/>
    </source>
</evidence>
<dbReference type="InterPro" id="IPR001810">
    <property type="entry name" value="F-box_dom"/>
</dbReference>
<evidence type="ECO:0000256" key="1">
    <source>
        <dbReference type="SAM" id="MobiDB-lite"/>
    </source>
</evidence>
<dbReference type="PROSITE" id="PS50181">
    <property type="entry name" value="FBOX"/>
    <property type="match status" value="1"/>
</dbReference>
<gene>
    <name evidence="3" type="ORF">MFIFM68171_09430</name>
</gene>
<dbReference type="EMBL" id="BAAFSV010000005">
    <property type="protein sequence ID" value="GAB1319220.1"/>
    <property type="molecule type" value="Genomic_DNA"/>
</dbReference>
<feature type="region of interest" description="Disordered" evidence="1">
    <location>
        <begin position="119"/>
        <end position="151"/>
    </location>
</feature>
<evidence type="ECO:0000313" key="3">
    <source>
        <dbReference type="EMBL" id="GAB1319220.1"/>
    </source>
</evidence>
<sequence length="310" mass="34631">MERQTIDSLPNELLHSILTNLPTRFLLPLVAVSRHFHSVTLRVLRQRLHRATSLPDRRLILECYHPSEKLYTPYLSCDYLYTDNLEGLDEASKAEGKLLEPTALGGGLAGVYSHFRPVEHEENRRARPRGRYTRRGQRGSGSLGQGTAAAGGGSGGDVLLPYIDVYLDSDELFSQLCAITNLVRVGPKPGLFLSHVNISDVVIRVWRAWLARQAAAGGRPQAGREVQDEDSVLWADTSRTVGLRFRVTEKDIRDEHPVLVANNEELPVAYRLEFEEVLIRAGTLLMMVEKEEAQRESIPEGKALVIASFV</sequence>
<dbReference type="InterPro" id="IPR036047">
    <property type="entry name" value="F-box-like_dom_sf"/>
</dbReference>
<proteinExistence type="predicted"/>
<protein>
    <submittedName>
        <fullName evidence="3">F-box domain-containing protein</fullName>
    </submittedName>
</protein>
<feature type="compositionally biased region" description="Basic residues" evidence="1">
    <location>
        <begin position="126"/>
        <end position="137"/>
    </location>
</feature>
<organism evidence="3 4">
    <name type="scientific">Madurella fahalii</name>
    <dbReference type="NCBI Taxonomy" id="1157608"/>
    <lineage>
        <taxon>Eukaryota</taxon>
        <taxon>Fungi</taxon>
        <taxon>Dikarya</taxon>
        <taxon>Ascomycota</taxon>
        <taxon>Pezizomycotina</taxon>
        <taxon>Sordariomycetes</taxon>
        <taxon>Sordariomycetidae</taxon>
        <taxon>Sordariales</taxon>
        <taxon>Sordariales incertae sedis</taxon>
        <taxon>Madurella</taxon>
    </lineage>
</organism>
<dbReference type="RefSeq" id="XP_070920950.1">
    <property type="nucleotide sequence ID" value="XM_071064849.1"/>
</dbReference>
<dbReference type="GeneID" id="98180172"/>
<dbReference type="SUPFAM" id="SSF81383">
    <property type="entry name" value="F-box domain"/>
    <property type="match status" value="1"/>
</dbReference>
<evidence type="ECO:0000313" key="4">
    <source>
        <dbReference type="Proteomes" id="UP001628179"/>
    </source>
</evidence>
<dbReference type="SMART" id="SM00256">
    <property type="entry name" value="FBOX"/>
    <property type="match status" value="1"/>
</dbReference>
<name>A0ABQ0GN87_9PEZI</name>
<accession>A0ABQ0GN87</accession>
<keyword evidence="4" id="KW-1185">Reference proteome</keyword>
<feature type="compositionally biased region" description="Gly residues" evidence="1">
    <location>
        <begin position="138"/>
        <end position="151"/>
    </location>
</feature>
<dbReference type="Pfam" id="PF12937">
    <property type="entry name" value="F-box-like"/>
    <property type="match status" value="1"/>
</dbReference>